<accession>A0A6V8P7G9</accession>
<dbReference type="Proteomes" id="UP000591948">
    <property type="component" value="Unassembled WGS sequence"/>
</dbReference>
<proteinExistence type="predicted"/>
<dbReference type="EMBL" id="BLRY01000288">
    <property type="protein sequence ID" value="GFP28579.1"/>
    <property type="molecule type" value="Genomic_DNA"/>
</dbReference>
<evidence type="ECO:0000313" key="1">
    <source>
        <dbReference type="EMBL" id="GFP28579.1"/>
    </source>
</evidence>
<sequence>MEKGELVPDHIVTALVLERI</sequence>
<reference evidence="1 2" key="1">
    <citation type="journal article" date="2020" name="Front. Microbiol.">
        <title>Single-cell genomics of novel Actinobacteria with the Wood-Ljungdahl pathway discovered in a serpentinizing system.</title>
        <authorList>
            <person name="Merino N."/>
            <person name="Kawai M."/>
            <person name="Boyd E.S."/>
            <person name="Colman D.R."/>
            <person name="McGlynn S.E."/>
            <person name="Nealson K.H."/>
            <person name="Kurokawa K."/>
            <person name="Hongoh Y."/>
        </authorList>
    </citation>
    <scope>NUCLEOTIDE SEQUENCE [LARGE SCALE GENOMIC DNA]</scope>
    <source>
        <strain evidence="1 2">S33</strain>
    </source>
</reference>
<keyword evidence="2" id="KW-1185">Reference proteome</keyword>
<feature type="non-terminal residue" evidence="1">
    <location>
        <position position="20"/>
    </location>
</feature>
<comment type="caution">
    <text evidence="1">The sequence shown here is derived from an EMBL/GenBank/DDBJ whole genome shotgun (WGS) entry which is preliminary data.</text>
</comment>
<gene>
    <name evidence="1" type="ORF">HKBW3S33_01993</name>
</gene>
<dbReference type="AlphaFoldDB" id="A0A6V8P7G9"/>
<name>A0A6V8P7G9_9ACTN</name>
<protein>
    <submittedName>
        <fullName evidence="1">Uncharacterized protein</fullName>
    </submittedName>
</protein>
<evidence type="ECO:0000313" key="2">
    <source>
        <dbReference type="Proteomes" id="UP000591948"/>
    </source>
</evidence>
<organism evidence="1 2">
    <name type="scientific">Candidatus Hakubella thermalkaliphila</name>
    <dbReference type="NCBI Taxonomy" id="2754717"/>
    <lineage>
        <taxon>Bacteria</taxon>
        <taxon>Bacillati</taxon>
        <taxon>Actinomycetota</taxon>
        <taxon>Actinomycetota incertae sedis</taxon>
        <taxon>Candidatus Hakubellales</taxon>
        <taxon>Candidatus Hakubellaceae</taxon>
        <taxon>Candidatus Hakubella</taxon>
    </lineage>
</organism>